<evidence type="ECO:0000313" key="4">
    <source>
        <dbReference type="RefSeq" id="XP_060672829.1"/>
    </source>
</evidence>
<sequence>MADWIAVVTIGLITKSQTDSSDNHKGDKDVFAFWASFLLLHLGGPDTITAFSLEDNDLWLRHLFGLLQQLLGAAYSFFLTLPENDLWLPTILVFTSNMQRERWLYILQAWTVSGLLHCQSHTPVLTMKRPWQYTPQQGPSRIRSNGTLVDSASLFENFKGLVVGFLLSFKYGESSREFFLSRNYEVSFRLIEYELSLIYHVLHTKVAVLRSRAGLIVRLITFFFMVGAFILFQFLVDKLDLILTYGLLIGAMCLDVISGFKIIFSDWVLVALKSWKKWIPDYILERKRWSGSVSQYNMIAYCLDERCIWNYPLLADIVRGILDKIKMVRISSSENEIEDLKCLIFEELQKKSSKINNLSDAIENCLQRGDGALFGTSSYIKLKWSIIMKPAMLAPVLGTWHIVFQDTFAEAKRYFIKYSISDHLEACNRLVNVKTKFRPAAVKGIRSKSVLFDACILAQQLRHLEKDPWELVSKVWVELLAYGAINCRPNLHAQQPSRGGELLTFTWLLMNHLGLGSQFHEQEQQAGTKVVAVK</sequence>
<feature type="transmembrane region" description="Helical" evidence="1">
    <location>
        <begin position="215"/>
        <end position="236"/>
    </location>
</feature>
<dbReference type="RefSeq" id="XP_060672829.1">
    <property type="nucleotide sequence ID" value="XM_060816846.1"/>
</dbReference>
<reference evidence="4" key="1">
    <citation type="submission" date="2025-08" db="UniProtKB">
        <authorList>
            <consortium name="RefSeq"/>
        </authorList>
    </citation>
    <scope>IDENTIFICATION</scope>
    <source>
        <tissue evidence="4">Seedling</tissue>
    </source>
</reference>
<dbReference type="InterPro" id="IPR007658">
    <property type="entry name" value="DUF594"/>
</dbReference>
<gene>
    <name evidence="4" type="primary">LOC132803603</name>
</gene>
<dbReference type="Pfam" id="PF04578">
    <property type="entry name" value="DUF594"/>
    <property type="match status" value="1"/>
</dbReference>
<organism evidence="3 4">
    <name type="scientific">Ziziphus jujuba</name>
    <name type="common">Chinese jujube</name>
    <name type="synonym">Ziziphus sativa</name>
    <dbReference type="NCBI Taxonomy" id="326968"/>
    <lineage>
        <taxon>Eukaryota</taxon>
        <taxon>Viridiplantae</taxon>
        <taxon>Streptophyta</taxon>
        <taxon>Embryophyta</taxon>
        <taxon>Tracheophyta</taxon>
        <taxon>Spermatophyta</taxon>
        <taxon>Magnoliopsida</taxon>
        <taxon>eudicotyledons</taxon>
        <taxon>Gunneridae</taxon>
        <taxon>Pentapetalae</taxon>
        <taxon>rosids</taxon>
        <taxon>fabids</taxon>
        <taxon>Rosales</taxon>
        <taxon>Rhamnaceae</taxon>
        <taxon>Paliureae</taxon>
        <taxon>Ziziphus</taxon>
    </lineage>
</organism>
<dbReference type="PANTHER" id="PTHR31325">
    <property type="entry name" value="OS01G0798800 PROTEIN-RELATED"/>
    <property type="match status" value="1"/>
</dbReference>
<protein>
    <submittedName>
        <fullName evidence="4">Uncharacterized protein LOC132803603</fullName>
    </submittedName>
</protein>
<feature type="domain" description="DUF4220" evidence="2">
    <location>
        <begin position="1"/>
        <end position="301"/>
    </location>
</feature>
<keyword evidence="1" id="KW-1133">Transmembrane helix</keyword>
<evidence type="ECO:0000313" key="3">
    <source>
        <dbReference type="Proteomes" id="UP001652623"/>
    </source>
</evidence>
<keyword evidence="1" id="KW-0472">Membrane</keyword>
<proteinExistence type="predicted"/>
<keyword evidence="3" id="KW-1185">Reference proteome</keyword>
<accession>A0ABM4A7W8</accession>
<evidence type="ECO:0000259" key="2">
    <source>
        <dbReference type="Pfam" id="PF13968"/>
    </source>
</evidence>
<evidence type="ECO:0000256" key="1">
    <source>
        <dbReference type="SAM" id="Phobius"/>
    </source>
</evidence>
<feature type="transmembrane region" description="Helical" evidence="1">
    <location>
        <begin position="242"/>
        <end position="264"/>
    </location>
</feature>
<dbReference type="InterPro" id="IPR025315">
    <property type="entry name" value="DUF4220"/>
</dbReference>
<dbReference type="Pfam" id="PF13968">
    <property type="entry name" value="DUF4220"/>
    <property type="match status" value="1"/>
</dbReference>
<dbReference type="Proteomes" id="UP001652623">
    <property type="component" value="Chromosome 4"/>
</dbReference>
<name>A0ABM4A7W8_ZIZJJ</name>
<keyword evidence="1" id="KW-0812">Transmembrane</keyword>
<dbReference type="GeneID" id="132803603"/>